<reference evidence="3 4" key="1">
    <citation type="journal article" date="2010" name="Plant Cell">
        <title>The Chlorella variabilis NC64A genome reveals adaptation to photosymbiosis, coevolution with viruses, and cryptic sex.</title>
        <authorList>
            <person name="Blanc G."/>
            <person name="Duncan G."/>
            <person name="Agarkova I."/>
            <person name="Borodovsky M."/>
            <person name="Gurnon J."/>
            <person name="Kuo A."/>
            <person name="Lindquist E."/>
            <person name="Lucas S."/>
            <person name="Pangilinan J."/>
            <person name="Polle J."/>
            <person name="Salamov A."/>
            <person name="Terry A."/>
            <person name="Yamada T."/>
            <person name="Dunigan D.D."/>
            <person name="Grigoriev I.V."/>
            <person name="Claverie J.M."/>
            <person name="Van Etten J.L."/>
        </authorList>
    </citation>
    <scope>NUCLEOTIDE SEQUENCE [LARGE SCALE GENOMIC DNA]</scope>
    <source>
        <strain evidence="3 4">NC64A</strain>
    </source>
</reference>
<dbReference type="OMA" id="RNKANAC"/>
<feature type="region of interest" description="Disordered" evidence="1">
    <location>
        <begin position="88"/>
        <end position="137"/>
    </location>
</feature>
<proteinExistence type="predicted"/>
<dbReference type="AlphaFoldDB" id="E1ZQ32"/>
<dbReference type="Pfam" id="PF09409">
    <property type="entry name" value="PUB"/>
    <property type="match status" value="1"/>
</dbReference>
<evidence type="ECO:0000259" key="2">
    <source>
        <dbReference type="Pfam" id="PF09409"/>
    </source>
</evidence>
<dbReference type="PANTHER" id="PTHR47694">
    <property type="entry name" value="PLANT UBX DOMAIN-CONTAINING PROTEIN 2"/>
    <property type="match status" value="1"/>
</dbReference>
<dbReference type="KEGG" id="cvr:CHLNCDRAFT_139350"/>
<protein>
    <submittedName>
        <fullName evidence="3">Expressed protein</fullName>
    </submittedName>
</protein>
<dbReference type="SUPFAM" id="SSF143503">
    <property type="entry name" value="PUG domain-like"/>
    <property type="match status" value="1"/>
</dbReference>
<feature type="compositionally biased region" description="Basic and acidic residues" evidence="1">
    <location>
        <begin position="108"/>
        <end position="121"/>
    </location>
</feature>
<dbReference type="RefSeq" id="XP_005844270.1">
    <property type="nucleotide sequence ID" value="XM_005844208.1"/>
</dbReference>
<dbReference type="STRING" id="554065.E1ZQ32"/>
<organism evidence="4">
    <name type="scientific">Chlorella variabilis</name>
    <name type="common">Green alga</name>
    <dbReference type="NCBI Taxonomy" id="554065"/>
    <lineage>
        <taxon>Eukaryota</taxon>
        <taxon>Viridiplantae</taxon>
        <taxon>Chlorophyta</taxon>
        <taxon>core chlorophytes</taxon>
        <taxon>Trebouxiophyceae</taxon>
        <taxon>Chlorellales</taxon>
        <taxon>Chlorellaceae</taxon>
        <taxon>Chlorella clade</taxon>
        <taxon>Chlorella</taxon>
    </lineage>
</organism>
<dbReference type="CDD" id="cd09212">
    <property type="entry name" value="PUB"/>
    <property type="match status" value="1"/>
</dbReference>
<gene>
    <name evidence="3" type="ORF">CHLNCDRAFT_139350</name>
</gene>
<evidence type="ECO:0000256" key="1">
    <source>
        <dbReference type="SAM" id="MobiDB-lite"/>
    </source>
</evidence>
<name>E1ZQ32_CHLVA</name>
<dbReference type="GeneID" id="17351509"/>
<accession>E1ZQ32</accession>
<dbReference type="OrthoDB" id="336240at2759"/>
<evidence type="ECO:0000313" key="3">
    <source>
        <dbReference type="EMBL" id="EFN52168.1"/>
    </source>
</evidence>
<dbReference type="InterPro" id="IPR036339">
    <property type="entry name" value="PUB-like_dom_sf"/>
</dbReference>
<dbReference type="Proteomes" id="UP000008141">
    <property type="component" value="Unassembled WGS sequence"/>
</dbReference>
<dbReference type="InParanoid" id="E1ZQ32"/>
<dbReference type="InterPro" id="IPR018997">
    <property type="entry name" value="PUB_domain"/>
</dbReference>
<dbReference type="Gene3D" id="1.20.58.2190">
    <property type="match status" value="1"/>
</dbReference>
<evidence type="ECO:0000313" key="4">
    <source>
        <dbReference type="Proteomes" id="UP000008141"/>
    </source>
</evidence>
<keyword evidence="4" id="KW-1185">Reference proteome</keyword>
<dbReference type="PANTHER" id="PTHR47694:SF1">
    <property type="entry name" value="PLANT UBX DOMAIN-CONTAINING PROTEIN 2"/>
    <property type="match status" value="1"/>
</dbReference>
<feature type="domain" description="PUB" evidence="2">
    <location>
        <begin position="6"/>
        <end position="64"/>
    </location>
</feature>
<sequence>MQITYNAVVNPGDAKFRRLKLSNAKIKAAIVDTEGALATMRELGWQEGEEDGEAVLSLKGAATMAQVRTIQETQQAFKKKSAKDLIQRSKSAASLSGSEEQESLRQQLEADKAERAAREPVTKPSVAQPLPGSGANIATARDVGINIGCDC</sequence>
<dbReference type="EMBL" id="GL433858">
    <property type="protein sequence ID" value="EFN52168.1"/>
    <property type="molecule type" value="Genomic_DNA"/>
</dbReference>